<sequence length="148" mass="16920">MLEVRPSKLTTGLVWAASRGCTGRTLMMTNSRGDLRCPRVPRVLAWTYTHQGEGHRHTPPPPPLPHSLRHKTWTPRGVGGDGHLFNNKLARNVFLPLTLWHPRTCRSSWICPLQSKPSRLNIAFWLRSALYTQVFQPGMCWDNLDLTM</sequence>
<accession>A0AAE1A0J2</accession>
<reference evidence="1" key="1">
    <citation type="journal article" date="2023" name="G3 (Bethesda)">
        <title>A reference genome for the long-term kleptoplast-retaining sea slug Elysia crispata morphotype clarki.</title>
        <authorList>
            <person name="Eastman K.E."/>
            <person name="Pendleton A.L."/>
            <person name="Shaikh M.A."/>
            <person name="Suttiyut T."/>
            <person name="Ogas R."/>
            <person name="Tomko P."/>
            <person name="Gavelis G."/>
            <person name="Widhalm J.R."/>
            <person name="Wisecaver J.H."/>
        </authorList>
    </citation>
    <scope>NUCLEOTIDE SEQUENCE</scope>
    <source>
        <strain evidence="1">ECLA1</strain>
    </source>
</reference>
<organism evidence="1 2">
    <name type="scientific">Elysia crispata</name>
    <name type="common">lettuce slug</name>
    <dbReference type="NCBI Taxonomy" id="231223"/>
    <lineage>
        <taxon>Eukaryota</taxon>
        <taxon>Metazoa</taxon>
        <taxon>Spiralia</taxon>
        <taxon>Lophotrochozoa</taxon>
        <taxon>Mollusca</taxon>
        <taxon>Gastropoda</taxon>
        <taxon>Heterobranchia</taxon>
        <taxon>Euthyneura</taxon>
        <taxon>Panpulmonata</taxon>
        <taxon>Sacoglossa</taxon>
        <taxon>Placobranchoidea</taxon>
        <taxon>Plakobranchidae</taxon>
        <taxon>Elysia</taxon>
    </lineage>
</organism>
<evidence type="ECO:0000313" key="2">
    <source>
        <dbReference type="Proteomes" id="UP001283361"/>
    </source>
</evidence>
<evidence type="ECO:0000313" key="1">
    <source>
        <dbReference type="EMBL" id="KAK3778301.1"/>
    </source>
</evidence>
<name>A0AAE1A0J2_9GAST</name>
<dbReference type="EMBL" id="JAWDGP010002977">
    <property type="protein sequence ID" value="KAK3778301.1"/>
    <property type="molecule type" value="Genomic_DNA"/>
</dbReference>
<protein>
    <submittedName>
        <fullName evidence="1">Uncharacterized protein</fullName>
    </submittedName>
</protein>
<keyword evidence="2" id="KW-1185">Reference proteome</keyword>
<proteinExistence type="predicted"/>
<dbReference type="AlphaFoldDB" id="A0AAE1A0J2"/>
<comment type="caution">
    <text evidence="1">The sequence shown here is derived from an EMBL/GenBank/DDBJ whole genome shotgun (WGS) entry which is preliminary data.</text>
</comment>
<gene>
    <name evidence="1" type="ORF">RRG08_016765</name>
</gene>
<dbReference type="Proteomes" id="UP001283361">
    <property type="component" value="Unassembled WGS sequence"/>
</dbReference>